<protein>
    <submittedName>
        <fullName evidence="2">Uncharacterized protein</fullName>
    </submittedName>
</protein>
<feature type="non-terminal residue" evidence="2">
    <location>
        <position position="1"/>
    </location>
</feature>
<accession>A0A061QYF8</accession>
<gene>
    <name evidence="2" type="ORF">TSPGSL018_15489</name>
</gene>
<name>A0A061QYF8_9CHLO</name>
<dbReference type="EMBL" id="GBEZ01021032">
    <property type="protein sequence ID" value="JAC65687.1"/>
    <property type="molecule type" value="Transcribed_RNA"/>
</dbReference>
<feature type="region of interest" description="Disordered" evidence="1">
    <location>
        <begin position="1"/>
        <end position="81"/>
    </location>
</feature>
<reference evidence="2" key="1">
    <citation type="submission" date="2014-05" db="EMBL/GenBank/DDBJ databases">
        <title>The transcriptome of the halophilic microalga Tetraselmis sp. GSL018 isolated from the Great Salt Lake, Utah.</title>
        <authorList>
            <person name="Jinkerson R.E."/>
            <person name="D'Adamo S."/>
            <person name="Posewitz M.C."/>
        </authorList>
    </citation>
    <scope>NUCLEOTIDE SEQUENCE</scope>
    <source>
        <strain evidence="2">GSL018</strain>
    </source>
</reference>
<evidence type="ECO:0000313" key="2">
    <source>
        <dbReference type="EMBL" id="JAC65687.1"/>
    </source>
</evidence>
<evidence type="ECO:0000256" key="1">
    <source>
        <dbReference type="SAM" id="MobiDB-lite"/>
    </source>
</evidence>
<organism evidence="2">
    <name type="scientific">Tetraselmis sp. GSL018</name>
    <dbReference type="NCBI Taxonomy" id="582737"/>
    <lineage>
        <taxon>Eukaryota</taxon>
        <taxon>Viridiplantae</taxon>
        <taxon>Chlorophyta</taxon>
        <taxon>core chlorophytes</taxon>
        <taxon>Chlorodendrophyceae</taxon>
        <taxon>Chlorodendrales</taxon>
        <taxon>Chlorodendraceae</taxon>
        <taxon>Tetraselmis</taxon>
    </lineage>
</organism>
<feature type="compositionally biased region" description="Basic and acidic residues" evidence="1">
    <location>
        <begin position="62"/>
        <end position="81"/>
    </location>
</feature>
<feature type="compositionally biased region" description="Basic and acidic residues" evidence="1">
    <location>
        <begin position="1"/>
        <end position="29"/>
    </location>
</feature>
<dbReference type="AlphaFoldDB" id="A0A061QYF8"/>
<sequence>ERWEERGSAPVHGRGEPGRENGRRREGEQGRVSVVRMAVIGGRGNRGTGGRDERTGGGTGGELERDLSGERAARSKGRDRQ</sequence>
<proteinExistence type="predicted"/>